<feature type="domain" description="SH3" evidence="5">
    <location>
        <begin position="347"/>
        <end position="404"/>
    </location>
</feature>
<dbReference type="PROSITE" id="PS51741">
    <property type="entry name" value="F_BAR"/>
    <property type="match status" value="1"/>
</dbReference>
<dbReference type="PRINTS" id="PR00452">
    <property type="entry name" value="SH3DOMAIN"/>
</dbReference>
<dbReference type="InterPro" id="IPR027267">
    <property type="entry name" value="AH/BAR_dom_sf"/>
</dbReference>
<dbReference type="AlphaFoldDB" id="Q4SAH8"/>
<comment type="caution">
    <text evidence="7">The sequence shown here is derived from an EMBL/GenBank/DDBJ whole genome shotgun (WGS) entry which is preliminary data.</text>
</comment>
<dbReference type="PANTHER" id="PTHR23065:SF51">
    <property type="entry name" value="PROLINE-SERINE-THREONINE PHOSPHATASE-INTERACTING PROTEIN 1"/>
    <property type="match status" value="1"/>
</dbReference>
<accession>Q4SAH8</accession>
<gene>
    <name evidence="7" type="ORF">GSTENG00021448001</name>
</gene>
<dbReference type="KEGG" id="tng:GSTEN00021448G001"/>
<evidence type="ECO:0000313" key="7">
    <source>
        <dbReference type="EMBL" id="CAG02354.1"/>
    </source>
</evidence>
<dbReference type="FunFam" id="1.20.1270.60:FF:000037">
    <property type="entry name" value="Proline-serine-threonine phosphatase interacting protein 1"/>
    <property type="match status" value="1"/>
</dbReference>
<evidence type="ECO:0000259" key="5">
    <source>
        <dbReference type="PROSITE" id="PS50002"/>
    </source>
</evidence>
<dbReference type="InterPro" id="IPR001452">
    <property type="entry name" value="SH3_domain"/>
</dbReference>
<dbReference type="GO" id="GO:0005884">
    <property type="term" value="C:actin filament"/>
    <property type="evidence" value="ECO:0007669"/>
    <property type="project" value="TreeGrafter"/>
</dbReference>
<evidence type="ECO:0000256" key="2">
    <source>
        <dbReference type="PROSITE-ProRule" id="PRU00192"/>
    </source>
</evidence>
<evidence type="ECO:0000256" key="4">
    <source>
        <dbReference type="SAM" id="MobiDB-lite"/>
    </source>
</evidence>
<evidence type="ECO:0000259" key="6">
    <source>
        <dbReference type="PROSITE" id="PS51741"/>
    </source>
</evidence>
<evidence type="ECO:0000256" key="1">
    <source>
        <dbReference type="ARBA" id="ARBA00022443"/>
    </source>
</evidence>
<dbReference type="EMBL" id="CAAE01014685">
    <property type="protein sequence ID" value="CAG02354.1"/>
    <property type="molecule type" value="Genomic_DNA"/>
</dbReference>
<dbReference type="OrthoDB" id="10255964at2759"/>
<dbReference type="InterPro" id="IPR031160">
    <property type="entry name" value="F_BAR_dom"/>
</dbReference>
<proteinExistence type="predicted"/>
<dbReference type="Pfam" id="PF14604">
    <property type="entry name" value="SH3_9"/>
    <property type="match status" value="1"/>
</dbReference>
<dbReference type="GO" id="GO:0051015">
    <property type="term" value="F:actin filament binding"/>
    <property type="evidence" value="ECO:0007669"/>
    <property type="project" value="TreeGrafter"/>
</dbReference>
<dbReference type="GO" id="GO:0005886">
    <property type="term" value="C:plasma membrane"/>
    <property type="evidence" value="ECO:0007669"/>
    <property type="project" value="TreeGrafter"/>
</dbReference>
<keyword evidence="1 2" id="KW-0728">SH3 domain</keyword>
<reference evidence="7" key="1">
    <citation type="journal article" date="2004" name="Nature">
        <title>Genome duplication in the teleost fish Tetraodon nigroviridis reveals the early vertebrate proto-karyotype.</title>
        <authorList>
            <person name="Jaillon O."/>
            <person name="Aury J.-M."/>
            <person name="Brunet F."/>
            <person name="Petit J.-L."/>
            <person name="Stange-Thomann N."/>
            <person name="Mauceli E."/>
            <person name="Bouneau L."/>
            <person name="Fischer C."/>
            <person name="Ozouf-Costaz C."/>
            <person name="Bernot A."/>
            <person name="Nicaud S."/>
            <person name="Jaffe D."/>
            <person name="Fisher S."/>
            <person name="Lutfalla G."/>
            <person name="Dossat C."/>
            <person name="Segurens B."/>
            <person name="Dasilva C."/>
            <person name="Salanoubat M."/>
            <person name="Levy M."/>
            <person name="Boudet N."/>
            <person name="Castellano S."/>
            <person name="Anthouard V."/>
            <person name="Jubin C."/>
            <person name="Castelli V."/>
            <person name="Katinka M."/>
            <person name="Vacherie B."/>
            <person name="Biemont C."/>
            <person name="Skalli Z."/>
            <person name="Cattolico L."/>
            <person name="Poulain J."/>
            <person name="De Berardinis V."/>
            <person name="Cruaud C."/>
            <person name="Duprat S."/>
            <person name="Brottier P."/>
            <person name="Coutanceau J.-P."/>
            <person name="Gouzy J."/>
            <person name="Parra G."/>
            <person name="Lardier G."/>
            <person name="Chapple C."/>
            <person name="McKernan K.J."/>
            <person name="McEwan P."/>
            <person name="Bosak S."/>
            <person name="Kellis M."/>
            <person name="Volff J.-N."/>
            <person name="Guigo R."/>
            <person name="Zody M.C."/>
            <person name="Mesirov J."/>
            <person name="Lindblad-Toh K."/>
            <person name="Birren B."/>
            <person name="Nusbaum C."/>
            <person name="Kahn D."/>
            <person name="Robinson-Rechavi M."/>
            <person name="Laudet V."/>
            <person name="Schachter V."/>
            <person name="Quetier F."/>
            <person name="Saurin W."/>
            <person name="Scarpelli C."/>
            <person name="Wincker P."/>
            <person name="Lander E.S."/>
            <person name="Weissenbach J."/>
            <person name="Roest Crollius H."/>
        </authorList>
    </citation>
    <scope>NUCLEOTIDE SEQUENCE [LARGE SCALE GENOMIC DNA]</scope>
</reference>
<dbReference type="Gene3D" id="1.20.1270.60">
    <property type="entry name" value="Arfaptin homology (AH) domain/BAR domain"/>
    <property type="match status" value="1"/>
</dbReference>
<protein>
    <submittedName>
        <fullName evidence="7">(spotted green pufferfish) hypothetical protein</fullName>
    </submittedName>
</protein>
<feature type="compositionally biased region" description="Low complexity" evidence="4">
    <location>
        <begin position="309"/>
        <end position="323"/>
    </location>
</feature>
<organism evidence="7">
    <name type="scientific">Tetraodon nigroviridis</name>
    <name type="common">Spotted green pufferfish</name>
    <name type="synonym">Chelonodon nigroviridis</name>
    <dbReference type="NCBI Taxonomy" id="99883"/>
    <lineage>
        <taxon>Eukaryota</taxon>
        <taxon>Metazoa</taxon>
        <taxon>Chordata</taxon>
        <taxon>Craniata</taxon>
        <taxon>Vertebrata</taxon>
        <taxon>Euteleostomi</taxon>
        <taxon>Actinopterygii</taxon>
        <taxon>Neopterygii</taxon>
        <taxon>Teleostei</taxon>
        <taxon>Neoteleostei</taxon>
        <taxon>Acanthomorphata</taxon>
        <taxon>Eupercaria</taxon>
        <taxon>Tetraodontiformes</taxon>
        <taxon>Tetradontoidea</taxon>
        <taxon>Tetraodontidae</taxon>
        <taxon>Tetraodon</taxon>
    </lineage>
</organism>
<sequence>DFTNHAGYEAVIRRLQDGRQMCKDVEELLKMRFTPTVRKHKQDTVCTGCLPDPAVLLLFFSTLKASFEEIKSQLENIGNFHIQLSDTLKEEVKKIEVFRERQKEQKKKFQSIMEKIQRKKVSLYKKTMESRKNYQLRCKEADEAEQTAQKTNLAAKNSDKIRHRANQCRQNAIEAEKLHSSTIVSLESVRKDWEEAHKSTCEVFQQLEMDRIAVLRCALWDHCNYLSVQCVKDDESYEEVRRKLEKCDIITDINCFIRMKSTGTKPPEPVLFESCYEAGRSTNDNHQAPSADWDHLARSTDHLAPEPMSISTDSLQMSQSSSLNDTGDTDAGYAPLRFGRSQAEVSADEERYSVMFDYKAQEIDELSVSTGETVQVLEQGQDGWWMVAKNGMKGLVPGNYLKKI</sequence>
<keyword evidence="3" id="KW-0175">Coiled coil</keyword>
<dbReference type="PRINTS" id="PR00499">
    <property type="entry name" value="P67PHOX"/>
</dbReference>
<evidence type="ECO:0000256" key="3">
    <source>
        <dbReference type="PROSITE-ProRule" id="PRU01077"/>
    </source>
</evidence>
<reference evidence="7" key="2">
    <citation type="submission" date="2004-02" db="EMBL/GenBank/DDBJ databases">
        <authorList>
            <consortium name="Genoscope"/>
            <consortium name="Whitehead Institute Centre for Genome Research"/>
        </authorList>
    </citation>
    <scope>NUCLEOTIDE SEQUENCE</scope>
</reference>
<dbReference type="CDD" id="cd11824">
    <property type="entry name" value="SH3_PSTPIP1"/>
    <property type="match status" value="1"/>
</dbReference>
<name>Q4SAH8_TETNG</name>
<dbReference type="GO" id="GO:0030041">
    <property type="term" value="P:actin filament polymerization"/>
    <property type="evidence" value="ECO:0007669"/>
    <property type="project" value="TreeGrafter"/>
</dbReference>
<feature type="domain" description="F-BAR" evidence="6">
    <location>
        <begin position="1"/>
        <end position="252"/>
    </location>
</feature>
<dbReference type="SUPFAM" id="SSF50044">
    <property type="entry name" value="SH3-domain"/>
    <property type="match status" value="1"/>
</dbReference>
<dbReference type="Gene3D" id="2.30.30.40">
    <property type="entry name" value="SH3 Domains"/>
    <property type="match status" value="1"/>
</dbReference>
<feature type="region of interest" description="Disordered" evidence="4">
    <location>
        <begin position="304"/>
        <end position="334"/>
    </location>
</feature>
<dbReference type="SMART" id="SM00326">
    <property type="entry name" value="SH3"/>
    <property type="match status" value="1"/>
</dbReference>
<dbReference type="InterPro" id="IPR030777">
    <property type="entry name" value="PSTPIP1_SH3"/>
</dbReference>
<dbReference type="PANTHER" id="PTHR23065">
    <property type="entry name" value="PROLINE-SERINE-THREONINE PHOSPHATASE INTERACTING PROTEIN 1"/>
    <property type="match status" value="1"/>
</dbReference>
<feature type="non-terminal residue" evidence="7">
    <location>
        <position position="1"/>
    </location>
</feature>
<dbReference type="InterPro" id="IPR036028">
    <property type="entry name" value="SH3-like_dom_sf"/>
</dbReference>
<dbReference type="PROSITE" id="PS50002">
    <property type="entry name" value="SH3"/>
    <property type="match status" value="1"/>
</dbReference>
<dbReference type="GO" id="GO:0005737">
    <property type="term" value="C:cytoplasm"/>
    <property type="evidence" value="ECO:0007669"/>
    <property type="project" value="TreeGrafter"/>
</dbReference>
<dbReference type="SUPFAM" id="SSF103657">
    <property type="entry name" value="BAR/IMD domain-like"/>
    <property type="match status" value="1"/>
</dbReference>